<accession>I9GSI1</accession>
<dbReference type="EMBL" id="AGXS01000016">
    <property type="protein sequence ID" value="EIY49984.1"/>
    <property type="molecule type" value="Genomic_DNA"/>
</dbReference>
<dbReference type="eggNOG" id="COG1216">
    <property type="taxonomic scope" value="Bacteria"/>
</dbReference>
<dbReference type="Proteomes" id="UP000003089">
    <property type="component" value="Unassembled WGS sequence"/>
</dbReference>
<keyword evidence="3" id="KW-1185">Reference proteome</keyword>
<evidence type="ECO:0000259" key="1">
    <source>
        <dbReference type="Pfam" id="PF00535"/>
    </source>
</evidence>
<gene>
    <name evidence="2" type="ORF">HMPREF1068_02543</name>
</gene>
<dbReference type="GO" id="GO:0016758">
    <property type="term" value="F:hexosyltransferase activity"/>
    <property type="evidence" value="ECO:0007669"/>
    <property type="project" value="UniProtKB-ARBA"/>
</dbReference>
<comment type="caution">
    <text evidence="2">The sequence shown here is derived from an EMBL/GenBank/DDBJ whole genome shotgun (WGS) entry which is preliminary data.</text>
</comment>
<dbReference type="HOGENOM" id="CLU_917190_0_0_10"/>
<evidence type="ECO:0000313" key="2">
    <source>
        <dbReference type="EMBL" id="EIY49984.1"/>
    </source>
</evidence>
<dbReference type="PANTHER" id="PTHR22916">
    <property type="entry name" value="GLYCOSYLTRANSFERASE"/>
    <property type="match status" value="1"/>
</dbReference>
<proteinExistence type="predicted"/>
<reference evidence="2 3" key="1">
    <citation type="submission" date="2012-02" db="EMBL/GenBank/DDBJ databases">
        <title>The Genome Sequence of Bacteroides nordii CL02T12C05.</title>
        <authorList>
            <consortium name="The Broad Institute Genome Sequencing Platform"/>
            <person name="Earl A."/>
            <person name="Ward D."/>
            <person name="Feldgarden M."/>
            <person name="Gevers D."/>
            <person name="Zitomersky N.L."/>
            <person name="Coyne M.J."/>
            <person name="Comstock L.E."/>
            <person name="Young S.K."/>
            <person name="Zeng Q."/>
            <person name="Gargeya S."/>
            <person name="Fitzgerald M."/>
            <person name="Haas B."/>
            <person name="Abouelleil A."/>
            <person name="Alvarado L."/>
            <person name="Arachchi H.M."/>
            <person name="Berlin A."/>
            <person name="Chapman S.B."/>
            <person name="Gearin G."/>
            <person name="Goldberg J."/>
            <person name="Griggs A."/>
            <person name="Gujja S."/>
            <person name="Hansen M."/>
            <person name="Heiman D."/>
            <person name="Howarth C."/>
            <person name="Larimer J."/>
            <person name="Lui A."/>
            <person name="MacDonald P.J.P."/>
            <person name="McCowen C."/>
            <person name="Montmayeur A."/>
            <person name="Murphy C."/>
            <person name="Neiman D."/>
            <person name="Pearson M."/>
            <person name="Priest M."/>
            <person name="Roberts A."/>
            <person name="Saif S."/>
            <person name="Shea T."/>
            <person name="Sisk P."/>
            <person name="Stolte C."/>
            <person name="Sykes S."/>
            <person name="Wortman J."/>
            <person name="Nusbaum C."/>
            <person name="Birren B."/>
        </authorList>
    </citation>
    <scope>NUCLEOTIDE SEQUENCE [LARGE SCALE GENOMIC DNA]</scope>
    <source>
        <strain evidence="2 3">CL02T12C05</strain>
    </source>
</reference>
<dbReference type="PANTHER" id="PTHR22916:SF3">
    <property type="entry name" value="UDP-GLCNAC:BETAGAL BETA-1,3-N-ACETYLGLUCOSAMINYLTRANSFERASE-LIKE PROTEIN 1"/>
    <property type="match status" value="1"/>
</dbReference>
<feature type="domain" description="Glycosyltransferase 2-like" evidence="1">
    <location>
        <begin position="8"/>
        <end position="165"/>
    </location>
</feature>
<dbReference type="Pfam" id="PF00535">
    <property type="entry name" value="Glycos_transf_2"/>
    <property type="match status" value="1"/>
</dbReference>
<dbReference type="STRING" id="997884.HMPREF1068_02543"/>
<dbReference type="InterPro" id="IPR029044">
    <property type="entry name" value="Nucleotide-diphossugar_trans"/>
</dbReference>
<name>I9GSI1_9BACE</name>
<evidence type="ECO:0000313" key="3">
    <source>
        <dbReference type="Proteomes" id="UP000003089"/>
    </source>
</evidence>
<dbReference type="InterPro" id="IPR001173">
    <property type="entry name" value="Glyco_trans_2-like"/>
</dbReference>
<protein>
    <recommendedName>
        <fullName evidence="1">Glycosyltransferase 2-like domain-containing protein</fullName>
    </recommendedName>
</protein>
<sequence>MCMEKITVLTSLYNCELFLESYFQELSQLEHKEQLKVLLLHNAPTPQELAIIEKQLPKYSFIQHIIIPNRESLYATWNRGVKLATSDYIAIWNVDDIRTPDSLYRQSVLLDNNPEVAMTYGDCIETEKYGDSIGRLCAEPEFSYQNSAFYRNHHIGCFPMWRRSIHKSIGYFDEQFRLVADLDFQIRVVRQFPIKKCEGNMGFFLNEGSTKLSSNRFCQKLEYTMLMMRYGGYDLLDLLYLRPGKKVINYKVIYYDNKYHKIEDIFPNYKSFIDERKKLYLLTIWKQPRFLLAYIKHVILKIN</sequence>
<organism evidence="2 3">
    <name type="scientific">Bacteroides nordii CL02T12C05</name>
    <dbReference type="NCBI Taxonomy" id="997884"/>
    <lineage>
        <taxon>Bacteria</taxon>
        <taxon>Pseudomonadati</taxon>
        <taxon>Bacteroidota</taxon>
        <taxon>Bacteroidia</taxon>
        <taxon>Bacteroidales</taxon>
        <taxon>Bacteroidaceae</taxon>
        <taxon>Bacteroides</taxon>
    </lineage>
</organism>
<dbReference type="SUPFAM" id="SSF53448">
    <property type="entry name" value="Nucleotide-diphospho-sugar transferases"/>
    <property type="match status" value="1"/>
</dbReference>
<dbReference type="AlphaFoldDB" id="I9GSI1"/>
<dbReference type="Gene3D" id="3.90.550.10">
    <property type="entry name" value="Spore Coat Polysaccharide Biosynthesis Protein SpsA, Chain A"/>
    <property type="match status" value="1"/>
</dbReference>
<dbReference type="PATRIC" id="fig|997884.3.peg.2613"/>